<dbReference type="InterPro" id="IPR050625">
    <property type="entry name" value="ParA/MinD_ATPase"/>
</dbReference>
<dbReference type="RefSeq" id="WP_013865820.1">
    <property type="nucleotide sequence ID" value="NC_015635.1"/>
</dbReference>
<dbReference type="AlphaFoldDB" id="F5XG68"/>
<dbReference type="EMBL" id="AP012204">
    <property type="protein sequence ID" value="BAK38002.1"/>
    <property type="molecule type" value="Genomic_DNA"/>
</dbReference>
<name>F5XG68_MICPN</name>
<feature type="domain" description="Rv3660c-like CheY-like N-terminal" evidence="1">
    <location>
        <begin position="8"/>
        <end position="113"/>
    </location>
</feature>
<reference evidence="2 3" key="1">
    <citation type="submission" date="2011-05" db="EMBL/GenBank/DDBJ databases">
        <title>Whole genome sequence of Microlunatus phosphovorus NM-1.</title>
        <authorList>
            <person name="Hosoyama A."/>
            <person name="Sasaki K."/>
            <person name="Harada T."/>
            <person name="Igarashi R."/>
            <person name="Kawakoshi A."/>
            <person name="Sasagawa M."/>
            <person name="Fukada J."/>
            <person name="Nakamura S."/>
            <person name="Katano Y."/>
            <person name="Hanada S."/>
            <person name="Kamagata Y."/>
            <person name="Nakamura N."/>
            <person name="Yamazaki S."/>
            <person name="Fujita N."/>
        </authorList>
    </citation>
    <scope>NUCLEOTIDE SEQUENCE [LARGE SCALE GENOMIC DNA]</scope>
    <source>
        <strain evidence="3">ATCC 700054 / DSM 10555 / JCM 9379 / NBRC 101784 / NCIMB 13414 / VKM Ac-1990 / NM-1</strain>
    </source>
</reference>
<dbReference type="InterPro" id="IPR022521">
    <property type="entry name" value="Rv3660c"/>
</dbReference>
<dbReference type="NCBIfam" id="TIGR03815">
    <property type="entry name" value="CpaE_hom_Actino"/>
    <property type="match status" value="1"/>
</dbReference>
<dbReference type="STRING" id="1032480.MLP_49880"/>
<organism evidence="2 3">
    <name type="scientific">Microlunatus phosphovorus (strain ATCC 700054 / DSM 10555 / JCM 9379 / NBRC 101784 / NCIMB 13414 / VKM Ac-1990 / NM-1)</name>
    <dbReference type="NCBI Taxonomy" id="1032480"/>
    <lineage>
        <taxon>Bacteria</taxon>
        <taxon>Bacillati</taxon>
        <taxon>Actinomycetota</taxon>
        <taxon>Actinomycetes</taxon>
        <taxon>Propionibacteriales</taxon>
        <taxon>Propionibacteriaceae</taxon>
        <taxon>Microlunatus</taxon>
    </lineage>
</organism>
<evidence type="ECO:0000313" key="3">
    <source>
        <dbReference type="Proteomes" id="UP000007947"/>
    </source>
</evidence>
<dbReference type="GO" id="GO:0051782">
    <property type="term" value="P:negative regulation of cell division"/>
    <property type="evidence" value="ECO:0007669"/>
    <property type="project" value="TreeGrafter"/>
</dbReference>
<dbReference type="Proteomes" id="UP000007947">
    <property type="component" value="Chromosome"/>
</dbReference>
<gene>
    <name evidence="2" type="primary">minD</name>
    <name evidence="2" type="ordered locus">MLP_49880</name>
</gene>
<proteinExistence type="predicted"/>
<evidence type="ECO:0000313" key="2">
    <source>
        <dbReference type="EMBL" id="BAK38002.1"/>
    </source>
</evidence>
<dbReference type="GO" id="GO:0005829">
    <property type="term" value="C:cytosol"/>
    <property type="evidence" value="ECO:0007669"/>
    <property type="project" value="TreeGrafter"/>
</dbReference>
<dbReference type="SUPFAM" id="SSF52540">
    <property type="entry name" value="P-loop containing nucleoside triphosphate hydrolases"/>
    <property type="match status" value="1"/>
</dbReference>
<dbReference type="HOGENOM" id="CLU_042654_2_0_11"/>
<dbReference type="GO" id="GO:0009898">
    <property type="term" value="C:cytoplasmic side of plasma membrane"/>
    <property type="evidence" value="ECO:0007669"/>
    <property type="project" value="TreeGrafter"/>
</dbReference>
<dbReference type="Gene3D" id="3.40.50.300">
    <property type="entry name" value="P-loop containing nucleotide triphosphate hydrolases"/>
    <property type="match status" value="1"/>
</dbReference>
<keyword evidence="3" id="KW-1185">Reference proteome</keyword>
<dbReference type="Pfam" id="PF26563">
    <property type="entry name" value="Rv3660c_N"/>
    <property type="match status" value="1"/>
</dbReference>
<dbReference type="GO" id="GO:0016887">
    <property type="term" value="F:ATP hydrolysis activity"/>
    <property type="evidence" value="ECO:0007669"/>
    <property type="project" value="TreeGrafter"/>
</dbReference>
<dbReference type="GO" id="GO:0005524">
    <property type="term" value="F:ATP binding"/>
    <property type="evidence" value="ECO:0007669"/>
    <property type="project" value="TreeGrafter"/>
</dbReference>
<dbReference type="KEGG" id="mph:MLP_49880"/>
<dbReference type="InterPro" id="IPR059050">
    <property type="entry name" value="Rv3660c_N"/>
</dbReference>
<sequence>MDAYAAVLTTDDELLDRLLTTLAAVGLEPRVLSDPGAVRAVWREATAVVIGGDKAERLAALGLPRRADVFVAGEDRDSDELCRWSVPLGAAVAALPSADSWFAAALADATGRRTGAGRLLAVVGAVGGVGSSTCAAALAVTAAADGLRTVLIDGDLRGGGLDLLLGAEQLDGWRWPQLAHATGHVGDLSGQLPYVDGIDLLTGVRGGQPTAPIEIGAEQLATVLRSTTRSHDLTIVDLPRWLSPDVLEAARRAELTLLVVRADLRGLAAAREVAAWLPSAGTQVLLRGRRVAGMSPDLVEESLGLPVVACLADEGSARLSAERGEPPGRLRRSHLGRACRQILGQLPVRQLPVRQGRS</sequence>
<protein>
    <submittedName>
        <fullName evidence="2">Putative septum site determining protein</fullName>
    </submittedName>
</protein>
<evidence type="ECO:0000259" key="1">
    <source>
        <dbReference type="Pfam" id="PF26563"/>
    </source>
</evidence>
<dbReference type="PANTHER" id="PTHR43384:SF11">
    <property type="entry name" value="SEPTUM SITE DETERMINING PROTEIN"/>
    <property type="match status" value="1"/>
</dbReference>
<dbReference type="PANTHER" id="PTHR43384">
    <property type="entry name" value="SEPTUM SITE-DETERMINING PROTEIN MIND HOMOLOG, CHLOROPLASTIC-RELATED"/>
    <property type="match status" value="1"/>
</dbReference>
<accession>F5XG68</accession>
<dbReference type="InterPro" id="IPR027417">
    <property type="entry name" value="P-loop_NTPase"/>
</dbReference>
<dbReference type="eggNOG" id="COG0489">
    <property type="taxonomic scope" value="Bacteria"/>
</dbReference>